<comment type="caution">
    <text evidence="7">The sequence shown here is derived from an EMBL/GenBank/DDBJ whole genome shotgun (WGS) entry which is preliminary data.</text>
</comment>
<dbReference type="PANTHER" id="PTHR43085">
    <property type="entry name" value="HEXOKINASE FAMILY MEMBER"/>
    <property type="match status" value="1"/>
</dbReference>
<dbReference type="SUPFAM" id="SSF53613">
    <property type="entry name" value="Ribokinase-like"/>
    <property type="match status" value="1"/>
</dbReference>
<dbReference type="PANTHER" id="PTHR43085:SF1">
    <property type="entry name" value="PSEUDOURIDINE KINASE-RELATED"/>
    <property type="match status" value="1"/>
</dbReference>
<evidence type="ECO:0000256" key="5">
    <source>
        <dbReference type="ARBA" id="ARBA00022840"/>
    </source>
</evidence>
<organism evidence="7 8">
    <name type="scientific">Oceanomicrobium pacificus</name>
    <dbReference type="NCBI Taxonomy" id="2692916"/>
    <lineage>
        <taxon>Bacteria</taxon>
        <taxon>Pseudomonadati</taxon>
        <taxon>Pseudomonadota</taxon>
        <taxon>Alphaproteobacteria</taxon>
        <taxon>Rhodobacterales</taxon>
        <taxon>Paracoccaceae</taxon>
        <taxon>Oceanomicrobium</taxon>
    </lineage>
</organism>
<evidence type="ECO:0000256" key="1">
    <source>
        <dbReference type="ARBA" id="ARBA00010688"/>
    </source>
</evidence>
<evidence type="ECO:0000313" key="7">
    <source>
        <dbReference type="EMBL" id="MXU64176.1"/>
    </source>
</evidence>
<dbReference type="InterPro" id="IPR050306">
    <property type="entry name" value="PfkB_Carbo_kinase"/>
</dbReference>
<dbReference type="GO" id="GO:0016301">
    <property type="term" value="F:kinase activity"/>
    <property type="evidence" value="ECO:0007669"/>
    <property type="project" value="UniProtKB-KW"/>
</dbReference>
<accession>A0A6B0TJY7</accession>
<dbReference type="GO" id="GO:0005524">
    <property type="term" value="F:ATP binding"/>
    <property type="evidence" value="ECO:0007669"/>
    <property type="project" value="UniProtKB-KW"/>
</dbReference>
<dbReference type="InterPro" id="IPR029056">
    <property type="entry name" value="Ribokinase-like"/>
</dbReference>
<dbReference type="InterPro" id="IPR011611">
    <property type="entry name" value="PfkB_dom"/>
</dbReference>
<dbReference type="Pfam" id="PF00294">
    <property type="entry name" value="PfkB"/>
    <property type="match status" value="1"/>
</dbReference>
<dbReference type="Gene3D" id="3.40.1190.20">
    <property type="match status" value="1"/>
</dbReference>
<keyword evidence="3" id="KW-0547">Nucleotide-binding</keyword>
<keyword evidence="2" id="KW-0808">Transferase</keyword>
<feature type="domain" description="Carbohydrate kinase PfkB" evidence="6">
    <location>
        <begin position="4"/>
        <end position="301"/>
    </location>
</feature>
<evidence type="ECO:0000256" key="2">
    <source>
        <dbReference type="ARBA" id="ARBA00022679"/>
    </source>
</evidence>
<keyword evidence="8" id="KW-1185">Reference proteome</keyword>
<dbReference type="Proteomes" id="UP000436016">
    <property type="component" value="Unassembled WGS sequence"/>
</dbReference>
<evidence type="ECO:0000256" key="3">
    <source>
        <dbReference type="ARBA" id="ARBA00022741"/>
    </source>
</evidence>
<comment type="similarity">
    <text evidence="1">Belongs to the carbohydrate kinase PfkB family.</text>
</comment>
<dbReference type="CDD" id="cd01167">
    <property type="entry name" value="bac_FRK"/>
    <property type="match status" value="1"/>
</dbReference>
<evidence type="ECO:0000259" key="6">
    <source>
        <dbReference type="Pfam" id="PF00294"/>
    </source>
</evidence>
<keyword evidence="4 7" id="KW-0418">Kinase</keyword>
<gene>
    <name evidence="7" type="ORF">GSH16_01855</name>
</gene>
<sequence length="311" mass="33156">MYLVCGEALFDFFLDEEDGPGAATYQARAGGSPFNVAIGLSRLGQRSGLLTGMSTDMLGQRLRQVLEAEGVETGYLVDTDRKTTISLVGLDAEGSPAYQFYGQNSADVSLTIDELPPLGDEVMGLHLGSYSIAARPVADALEQAVSWARARFISLDPNVRPTVEPDMEIWADRIARLLPYADLIKISREDMDIVYPGRAPADLAADWMAAGVHVVIVTDGGDAVHGWTRDGSNVSVTPPKIKVVDAVGAGDTFQAAILAELGIDGDPLGAIAALDAERFETLLRYAATAAAVTCTRRGADMPRRDDIKIEG</sequence>
<proteinExistence type="inferred from homology"/>
<dbReference type="AlphaFoldDB" id="A0A6B0TJY7"/>
<protein>
    <submittedName>
        <fullName evidence="7">Carbohydrate kinase</fullName>
    </submittedName>
</protein>
<reference evidence="7 8" key="1">
    <citation type="submission" date="2019-12" db="EMBL/GenBank/DDBJ databases">
        <title>Strain KN286 was isolated from seawater, which was collected from Caroline Seamount in the tropical western Pacific.</title>
        <authorList>
            <person name="Wang Q."/>
        </authorList>
    </citation>
    <scope>NUCLEOTIDE SEQUENCE [LARGE SCALE GENOMIC DNA]</scope>
    <source>
        <strain evidence="7 8">KN286</strain>
    </source>
</reference>
<evidence type="ECO:0000256" key="4">
    <source>
        <dbReference type="ARBA" id="ARBA00022777"/>
    </source>
</evidence>
<evidence type="ECO:0000313" key="8">
    <source>
        <dbReference type="Proteomes" id="UP000436016"/>
    </source>
</evidence>
<dbReference type="EMBL" id="WUWG01000001">
    <property type="protein sequence ID" value="MXU64176.1"/>
    <property type="molecule type" value="Genomic_DNA"/>
</dbReference>
<name>A0A6B0TJY7_9RHOB</name>
<keyword evidence="5" id="KW-0067">ATP-binding</keyword>